<evidence type="ECO:0000313" key="1">
    <source>
        <dbReference type="EMBL" id="BCM87660.1"/>
    </source>
</evidence>
<proteinExistence type="predicted"/>
<geneLocation type="plasmid" evidence="1 2">
    <name>pVL1_1</name>
</geneLocation>
<dbReference type="AlphaFoldDB" id="A0A8H8X067"/>
<protein>
    <submittedName>
        <fullName evidence="1">Uncharacterized protein</fullName>
    </submittedName>
</protein>
<gene>
    <name evidence="1" type="ORF">mvi_61210</name>
</gene>
<dbReference type="EMBL" id="AP024146">
    <property type="protein sequence ID" value="BCM87660.1"/>
    <property type="molecule type" value="Genomic_DNA"/>
</dbReference>
<evidence type="ECO:0000313" key="2">
    <source>
        <dbReference type="Proteomes" id="UP000663508"/>
    </source>
</evidence>
<keyword evidence="1" id="KW-0614">Plasmid</keyword>
<dbReference type="RefSeq" id="WP_207183714.1">
    <property type="nucleotide sequence ID" value="NZ_AP024146.1"/>
</dbReference>
<organism evidence="1 2">
    <name type="scientific">Methylobacterium indicum</name>
    <dbReference type="NCBI Taxonomy" id="1775910"/>
    <lineage>
        <taxon>Bacteria</taxon>
        <taxon>Pseudomonadati</taxon>
        <taxon>Pseudomonadota</taxon>
        <taxon>Alphaproteobacteria</taxon>
        <taxon>Hyphomicrobiales</taxon>
        <taxon>Methylobacteriaceae</taxon>
        <taxon>Methylobacterium</taxon>
    </lineage>
</organism>
<name>A0A8H8X067_9HYPH</name>
<dbReference type="KEGG" id="mind:mvi_61210"/>
<dbReference type="Proteomes" id="UP000663508">
    <property type="component" value="Plasmid pVL1_1"/>
</dbReference>
<accession>A0A8H8X067</accession>
<sequence>MGEYVMTTMTIGGVLQGQETIAALIAAAGMYFAEAAPLVNEALTEGRSVAFEDVQDFGLTPNLDRFCQTHGLPYQRAWIARPGMFEAGVKFWKPGMGSPVEEIADEGGQPMMTLAALRNSHDAGETLPAILARLEKAVATAVPPLTLANAAGAARQAAI</sequence>
<reference evidence="1" key="1">
    <citation type="submission" date="2020-11" db="EMBL/GenBank/DDBJ databases">
        <title>Complete genome sequence of a novel pathogenic Methylobacterium strain isolated from rice in Vietnam.</title>
        <authorList>
            <person name="Lai K."/>
            <person name="Okazaki S."/>
            <person name="Higashi K."/>
            <person name="Mori H."/>
            <person name="Toyoda A."/>
            <person name="Kurokawa K."/>
        </authorList>
    </citation>
    <scope>NUCLEOTIDE SEQUENCE</scope>
    <source>
        <strain evidence="1">VL1</strain>
        <plasmid evidence="1">pVL1_1</plasmid>
    </source>
</reference>